<keyword evidence="8" id="KW-1185">Reference proteome</keyword>
<dbReference type="Pfam" id="PF08240">
    <property type="entry name" value="ADH_N"/>
    <property type="match status" value="1"/>
</dbReference>
<comment type="similarity">
    <text evidence="2">Belongs to the zinc-containing alcohol dehydrogenase family.</text>
</comment>
<dbReference type="AlphaFoldDB" id="A0A844FZM4"/>
<dbReference type="PANTHER" id="PTHR43350">
    <property type="entry name" value="NAD-DEPENDENT ALCOHOL DEHYDROGENASE"/>
    <property type="match status" value="1"/>
</dbReference>
<evidence type="ECO:0000259" key="6">
    <source>
        <dbReference type="SMART" id="SM00829"/>
    </source>
</evidence>
<organism evidence="7 8">
    <name type="scientific">Victivallis lenta</name>
    <dbReference type="NCBI Taxonomy" id="2606640"/>
    <lineage>
        <taxon>Bacteria</taxon>
        <taxon>Pseudomonadati</taxon>
        <taxon>Lentisphaerota</taxon>
        <taxon>Lentisphaeria</taxon>
        <taxon>Victivallales</taxon>
        <taxon>Victivallaceae</taxon>
        <taxon>Victivallis</taxon>
    </lineage>
</organism>
<protein>
    <submittedName>
        <fullName evidence="7">Zinc-binding alcohol dehydrogenase</fullName>
    </submittedName>
</protein>
<dbReference type="Proteomes" id="UP000435649">
    <property type="component" value="Unassembled WGS sequence"/>
</dbReference>
<comment type="cofactor">
    <cofactor evidence="1">
        <name>Zn(2+)</name>
        <dbReference type="ChEBI" id="CHEBI:29105"/>
    </cofactor>
</comment>
<dbReference type="SUPFAM" id="SSF51735">
    <property type="entry name" value="NAD(P)-binding Rossmann-fold domains"/>
    <property type="match status" value="1"/>
</dbReference>
<dbReference type="Gene3D" id="3.90.180.10">
    <property type="entry name" value="Medium-chain alcohol dehydrogenases, catalytic domain"/>
    <property type="match status" value="2"/>
</dbReference>
<dbReference type="CDD" id="cd08255">
    <property type="entry name" value="2-desacetyl-2-hydroxyethyl_bacteriochlorophyllide_like"/>
    <property type="match status" value="1"/>
</dbReference>
<evidence type="ECO:0000256" key="4">
    <source>
        <dbReference type="ARBA" id="ARBA00022833"/>
    </source>
</evidence>
<evidence type="ECO:0000313" key="8">
    <source>
        <dbReference type="Proteomes" id="UP000435649"/>
    </source>
</evidence>
<keyword evidence="5" id="KW-0560">Oxidoreductase</keyword>
<dbReference type="InterPro" id="IPR013149">
    <property type="entry name" value="ADH-like_C"/>
</dbReference>
<evidence type="ECO:0000256" key="3">
    <source>
        <dbReference type="ARBA" id="ARBA00022723"/>
    </source>
</evidence>
<dbReference type="SMART" id="SM00829">
    <property type="entry name" value="PKS_ER"/>
    <property type="match status" value="1"/>
</dbReference>
<dbReference type="Pfam" id="PF00107">
    <property type="entry name" value="ADH_zinc_N"/>
    <property type="match status" value="1"/>
</dbReference>
<evidence type="ECO:0000256" key="1">
    <source>
        <dbReference type="ARBA" id="ARBA00001947"/>
    </source>
</evidence>
<keyword evidence="4" id="KW-0862">Zinc</keyword>
<dbReference type="InterPro" id="IPR011032">
    <property type="entry name" value="GroES-like_sf"/>
</dbReference>
<gene>
    <name evidence="7" type="ORF">FYJ85_06775</name>
</gene>
<sequence length="344" mass="37102">MTGKVICIREKGKAVLEECPVPEPGPGEVLIENDYTVISAGTERANLVALPNTGTCPGGYSGREKGGFPFWPGYCGAGRIVKLGREVEAFRPGDRVIVSWGGHRTHSVKKAAELVRIDDERIDTLDASFAHIASFAFLGVRKLRLEVGESVMIAGQGILGVFALQFAALSGAIPLFASDFDPARRKLALELGATAAFVPDETLAERVMAATGGAGVNAAVEVTGSAKALQQALEYIAWEGRISLLGCTRISDVPIDFYKYVHRRGITLIGAHTSTRAKTESAPGRWTEQDDYRTFLKLVAAGRLKIRPLISEIVSPERAPEVYARLADDPKVPLGIVFDWAKIR</sequence>
<keyword evidence="3" id="KW-0479">Metal-binding</keyword>
<evidence type="ECO:0000256" key="5">
    <source>
        <dbReference type="ARBA" id="ARBA00023002"/>
    </source>
</evidence>
<reference evidence="7 8" key="1">
    <citation type="submission" date="2019-08" db="EMBL/GenBank/DDBJ databases">
        <title>In-depth cultivation of the pig gut microbiome towards novel bacterial diversity and tailored functional studies.</title>
        <authorList>
            <person name="Wylensek D."/>
            <person name="Hitch T.C.A."/>
            <person name="Clavel T."/>
        </authorList>
    </citation>
    <scope>NUCLEOTIDE SEQUENCE [LARGE SCALE GENOMIC DNA]</scope>
    <source>
        <strain evidence="7 8">BBE-744-WT-12</strain>
    </source>
</reference>
<evidence type="ECO:0000256" key="2">
    <source>
        <dbReference type="ARBA" id="ARBA00008072"/>
    </source>
</evidence>
<dbReference type="SUPFAM" id="SSF50129">
    <property type="entry name" value="GroES-like"/>
    <property type="match status" value="1"/>
</dbReference>
<dbReference type="GO" id="GO:0016491">
    <property type="term" value="F:oxidoreductase activity"/>
    <property type="evidence" value="ECO:0007669"/>
    <property type="project" value="UniProtKB-KW"/>
</dbReference>
<accession>A0A844FZM4</accession>
<dbReference type="Gene3D" id="3.40.50.720">
    <property type="entry name" value="NAD(P)-binding Rossmann-like Domain"/>
    <property type="match status" value="1"/>
</dbReference>
<dbReference type="EMBL" id="VUNS01000005">
    <property type="protein sequence ID" value="MST96747.1"/>
    <property type="molecule type" value="Genomic_DNA"/>
</dbReference>
<dbReference type="InterPro" id="IPR013154">
    <property type="entry name" value="ADH-like_N"/>
</dbReference>
<evidence type="ECO:0000313" key="7">
    <source>
        <dbReference type="EMBL" id="MST96747.1"/>
    </source>
</evidence>
<dbReference type="GO" id="GO:0046872">
    <property type="term" value="F:metal ion binding"/>
    <property type="evidence" value="ECO:0007669"/>
    <property type="project" value="UniProtKB-KW"/>
</dbReference>
<feature type="domain" description="Enoyl reductase (ER)" evidence="6">
    <location>
        <begin position="12"/>
        <end position="334"/>
    </location>
</feature>
<comment type="caution">
    <text evidence="7">The sequence shown here is derived from an EMBL/GenBank/DDBJ whole genome shotgun (WGS) entry which is preliminary data.</text>
</comment>
<dbReference type="PANTHER" id="PTHR43350:SF19">
    <property type="entry name" value="D-GULOSIDE 3-DEHYDROGENASE"/>
    <property type="match status" value="1"/>
</dbReference>
<name>A0A844FZM4_9BACT</name>
<proteinExistence type="inferred from homology"/>
<dbReference type="InterPro" id="IPR036291">
    <property type="entry name" value="NAD(P)-bd_dom_sf"/>
</dbReference>
<dbReference type="InterPro" id="IPR020843">
    <property type="entry name" value="ER"/>
</dbReference>
<dbReference type="RefSeq" id="WP_154417480.1">
    <property type="nucleotide sequence ID" value="NZ_DBFCGB010000034.1"/>
</dbReference>